<dbReference type="GO" id="GO:0033281">
    <property type="term" value="C:TAT protein transport complex"/>
    <property type="evidence" value="ECO:0007669"/>
    <property type="project" value="UniProtKB-UniRule"/>
</dbReference>
<dbReference type="GO" id="GO:0043953">
    <property type="term" value="P:protein transport by the Tat complex"/>
    <property type="evidence" value="ECO:0007669"/>
    <property type="project" value="UniProtKB-UniRule"/>
</dbReference>
<evidence type="ECO:0000256" key="10">
    <source>
        <dbReference type="SAM" id="MobiDB-lite"/>
    </source>
</evidence>
<evidence type="ECO:0000256" key="8">
    <source>
        <dbReference type="ARBA" id="ARBA00023136"/>
    </source>
</evidence>
<evidence type="ECO:0000256" key="6">
    <source>
        <dbReference type="ARBA" id="ARBA00022989"/>
    </source>
</evidence>
<comment type="function">
    <text evidence="9">Part of the twin-arginine translocation (Tat) system that transports large folded proteins containing a characteristic twin-arginine motif in their signal peptide across membranes. Together with TatC, TatB is part of a receptor directly interacting with Tat signal peptides. TatB may form an oligomeric binding site that transiently accommodates folded Tat precursor proteins before their translocation.</text>
</comment>
<dbReference type="GO" id="GO:0008320">
    <property type="term" value="F:protein transmembrane transporter activity"/>
    <property type="evidence" value="ECO:0007669"/>
    <property type="project" value="UniProtKB-UniRule"/>
</dbReference>
<evidence type="ECO:0000256" key="4">
    <source>
        <dbReference type="ARBA" id="ARBA00022692"/>
    </source>
</evidence>
<dbReference type="STRING" id="40754.THII_1340"/>
<dbReference type="HOGENOM" id="CLU_086034_1_1_6"/>
<proteinExistence type="inferred from homology"/>
<keyword evidence="5 9" id="KW-0653">Protein transport</keyword>
<keyword evidence="8 9" id="KW-0472">Membrane</keyword>
<keyword evidence="3 9" id="KW-1003">Cell membrane</keyword>
<name>A0A090AJE0_9GAMM</name>
<comment type="subunit">
    <text evidence="9">The Tat system comprises two distinct complexes: a TatABC complex, containing multiple copies of TatA, TatB and TatC subunits, and a separate TatA complex, containing only TatA subunits. Substrates initially bind to the TatABC complex, which probably triggers association of the separate TatA complex to form the active translocon.</text>
</comment>
<feature type="region of interest" description="Disordered" evidence="10">
    <location>
        <begin position="93"/>
        <end position="120"/>
    </location>
</feature>
<gene>
    <name evidence="9" type="primary">tatB</name>
    <name evidence="11" type="ORF">THII_1340</name>
</gene>
<accession>A0A090AJE0</accession>
<dbReference type="Proteomes" id="UP000031623">
    <property type="component" value="Chromosome"/>
</dbReference>
<keyword evidence="12" id="KW-1185">Reference proteome</keyword>
<dbReference type="KEGG" id="tig:THII_1340"/>
<dbReference type="Pfam" id="PF02416">
    <property type="entry name" value="TatA_B_E"/>
    <property type="match status" value="1"/>
</dbReference>
<dbReference type="PANTHER" id="PTHR33162:SF1">
    <property type="entry name" value="SEC-INDEPENDENT PROTEIN TRANSLOCASE PROTEIN TATA, CHLOROPLASTIC"/>
    <property type="match status" value="1"/>
</dbReference>
<dbReference type="HAMAP" id="MF_00237">
    <property type="entry name" value="TatB"/>
    <property type="match status" value="1"/>
</dbReference>
<dbReference type="AlphaFoldDB" id="A0A090AJE0"/>
<feature type="compositionally biased region" description="Low complexity" evidence="10">
    <location>
        <begin position="98"/>
        <end position="111"/>
    </location>
</feature>
<dbReference type="OrthoDB" id="9816005at2"/>
<keyword evidence="7 9" id="KW-0811">Translocation</keyword>
<dbReference type="PANTHER" id="PTHR33162">
    <property type="entry name" value="SEC-INDEPENDENT PROTEIN TRANSLOCASE PROTEIN TATA, CHLOROPLASTIC"/>
    <property type="match status" value="1"/>
</dbReference>
<evidence type="ECO:0000256" key="2">
    <source>
        <dbReference type="ARBA" id="ARBA00022448"/>
    </source>
</evidence>
<evidence type="ECO:0000256" key="5">
    <source>
        <dbReference type="ARBA" id="ARBA00022927"/>
    </source>
</evidence>
<dbReference type="InterPro" id="IPR003369">
    <property type="entry name" value="TatA/B/E"/>
</dbReference>
<reference evidence="11 12" key="1">
    <citation type="journal article" date="2014" name="ISME J.">
        <title>Ecophysiology of Thioploca ingrica as revealed by the complete genome sequence supplemented with proteomic evidence.</title>
        <authorList>
            <person name="Kojima H."/>
            <person name="Ogura Y."/>
            <person name="Yamamoto N."/>
            <person name="Togashi T."/>
            <person name="Mori H."/>
            <person name="Watanabe T."/>
            <person name="Nemoto F."/>
            <person name="Kurokawa K."/>
            <person name="Hayashi T."/>
            <person name="Fukui M."/>
        </authorList>
    </citation>
    <scope>NUCLEOTIDE SEQUENCE [LARGE SCALE GENOMIC DNA]</scope>
</reference>
<keyword evidence="2 9" id="KW-0813">Transport</keyword>
<evidence type="ECO:0000256" key="1">
    <source>
        <dbReference type="ARBA" id="ARBA00004167"/>
    </source>
</evidence>
<dbReference type="PRINTS" id="PR01506">
    <property type="entry name" value="TATBPROTEIN"/>
</dbReference>
<evidence type="ECO:0000313" key="12">
    <source>
        <dbReference type="Proteomes" id="UP000031623"/>
    </source>
</evidence>
<comment type="subcellular location">
    <subcellularLocation>
        <location evidence="9">Cell membrane</location>
        <topology evidence="9">Single-pass membrane protein</topology>
    </subcellularLocation>
    <subcellularLocation>
        <location evidence="1">Membrane</location>
        <topology evidence="1">Single-pass membrane protein</topology>
    </subcellularLocation>
</comment>
<dbReference type="EMBL" id="AP014633">
    <property type="protein sequence ID" value="BAP55637.1"/>
    <property type="molecule type" value="Genomic_DNA"/>
</dbReference>
<evidence type="ECO:0000256" key="9">
    <source>
        <dbReference type="HAMAP-Rule" id="MF_00237"/>
    </source>
</evidence>
<evidence type="ECO:0000313" key="11">
    <source>
        <dbReference type="EMBL" id="BAP55637.1"/>
    </source>
</evidence>
<keyword evidence="4 9" id="KW-0812">Transmembrane</keyword>
<dbReference type="NCBIfam" id="TIGR01410">
    <property type="entry name" value="tatB"/>
    <property type="match status" value="1"/>
</dbReference>
<evidence type="ECO:0000256" key="7">
    <source>
        <dbReference type="ARBA" id="ARBA00023010"/>
    </source>
</evidence>
<dbReference type="InterPro" id="IPR018448">
    <property type="entry name" value="TatB"/>
</dbReference>
<evidence type="ECO:0000256" key="3">
    <source>
        <dbReference type="ARBA" id="ARBA00022475"/>
    </source>
</evidence>
<dbReference type="Gene3D" id="1.20.5.3310">
    <property type="match status" value="1"/>
</dbReference>
<protein>
    <recommendedName>
        <fullName evidence="9">Sec-independent protein translocase protein TatB</fullName>
    </recommendedName>
</protein>
<organism evidence="11 12">
    <name type="scientific">Thioploca ingrica</name>
    <dbReference type="NCBI Taxonomy" id="40754"/>
    <lineage>
        <taxon>Bacteria</taxon>
        <taxon>Pseudomonadati</taxon>
        <taxon>Pseudomonadota</taxon>
        <taxon>Gammaproteobacteria</taxon>
        <taxon>Thiotrichales</taxon>
        <taxon>Thiotrichaceae</taxon>
        <taxon>Thioploca</taxon>
    </lineage>
</organism>
<sequence length="120" mass="13440">MFDIGFWELCLIAVVALIVFGPEKLPEAARSAGLWIGRARRFMATVKQEIDRELHLQEARDAIKRSEQSSLHQFLEETKTGLNELQKPIISATDNEKTPLPANNLPPAATTSTVHKIEPH</sequence>
<keyword evidence="6 9" id="KW-1133">Transmembrane helix</keyword>
<comment type="similarity">
    <text evidence="9">Belongs to the TatB family.</text>
</comment>